<dbReference type="EMBL" id="VIRS01000004">
    <property type="protein sequence ID" value="TQS45586.1"/>
    <property type="molecule type" value="Genomic_DNA"/>
</dbReference>
<gene>
    <name evidence="1" type="ORF">FL583_07595</name>
</gene>
<organism evidence="1 2">
    <name type="scientific">Cryptosporangium phraense</name>
    <dbReference type="NCBI Taxonomy" id="2593070"/>
    <lineage>
        <taxon>Bacteria</taxon>
        <taxon>Bacillati</taxon>
        <taxon>Actinomycetota</taxon>
        <taxon>Actinomycetes</taxon>
        <taxon>Cryptosporangiales</taxon>
        <taxon>Cryptosporangiaceae</taxon>
        <taxon>Cryptosporangium</taxon>
    </lineage>
</organism>
<sequence>MLAGDLPLFARSRRCGRGEGGVAVSEVAEADEGPGRHDKRGVVNWAPVPVLDPDELLLLAALPDRRPE</sequence>
<accession>A0A545AW82</accession>
<dbReference type="RefSeq" id="WP_142703759.1">
    <property type="nucleotide sequence ID" value="NZ_VIRS01000004.1"/>
</dbReference>
<evidence type="ECO:0000313" key="1">
    <source>
        <dbReference type="EMBL" id="TQS45586.1"/>
    </source>
</evidence>
<reference evidence="1 2" key="1">
    <citation type="submission" date="2019-07" db="EMBL/GenBank/DDBJ databases">
        <title>Cryptosporangium phraense sp. nov., isolated from plant litter.</title>
        <authorList>
            <person name="Suriyachadkun C."/>
        </authorList>
    </citation>
    <scope>NUCLEOTIDE SEQUENCE [LARGE SCALE GENOMIC DNA]</scope>
    <source>
        <strain evidence="1 2">A-T 5661</strain>
    </source>
</reference>
<dbReference type="Proteomes" id="UP000317982">
    <property type="component" value="Unassembled WGS sequence"/>
</dbReference>
<dbReference type="AlphaFoldDB" id="A0A545AW82"/>
<proteinExistence type="predicted"/>
<dbReference type="InParanoid" id="A0A545AW82"/>
<protein>
    <submittedName>
        <fullName evidence="1">Uncharacterized protein</fullName>
    </submittedName>
</protein>
<evidence type="ECO:0000313" key="2">
    <source>
        <dbReference type="Proteomes" id="UP000317982"/>
    </source>
</evidence>
<name>A0A545AW82_9ACTN</name>
<keyword evidence="2" id="KW-1185">Reference proteome</keyword>
<comment type="caution">
    <text evidence="1">The sequence shown here is derived from an EMBL/GenBank/DDBJ whole genome shotgun (WGS) entry which is preliminary data.</text>
</comment>